<dbReference type="GO" id="GO:0003841">
    <property type="term" value="F:1-acylglycerol-3-phosphate O-acyltransferase activity"/>
    <property type="evidence" value="ECO:0007669"/>
    <property type="project" value="TreeGrafter"/>
</dbReference>
<dbReference type="Pfam" id="PF01553">
    <property type="entry name" value="Acyltransferase"/>
    <property type="match status" value="1"/>
</dbReference>
<dbReference type="PANTHER" id="PTHR10434">
    <property type="entry name" value="1-ACYL-SN-GLYCEROL-3-PHOSPHATE ACYLTRANSFERASE"/>
    <property type="match status" value="1"/>
</dbReference>
<accession>A0A6J6H381</accession>
<proteinExistence type="predicted"/>
<dbReference type="SUPFAM" id="SSF69593">
    <property type="entry name" value="Glycerol-3-phosphate (1)-acyltransferase"/>
    <property type="match status" value="1"/>
</dbReference>
<feature type="region of interest" description="Disordered" evidence="3">
    <location>
        <begin position="295"/>
        <end position="334"/>
    </location>
</feature>
<sequence>MSNATPSRMPITRKQATKLIRKLPVNRSVGNSVVRRGGSIGRIVKTLLTEPTVPNGVKVLAKESKVGANYDTDWARSYPARAARVLLVEGLVRPVIDILATPTVYGDDRLTDIEGPVVFAANHHSHIDTPLMLSVIPEPWRHHLFIGAAADYFFGNQITSTLSALVIGAIPIERTKVTRNSADQAAVLLDDGWSMLIFPEGGRSPDGWGQQFRGGAAYLSLRCNVPVVPVHLEGTGKVLRKGKNVPRLHPTSVTFGKPIMPNEGEDSRHLAIRIEEAVAALADESATDWWQARRRAAAGETPSLHGPEAGSWRRSWSLDDRKRTRKGKRNWPEV</sequence>
<gene>
    <name evidence="5" type="ORF">UFOPK1835_00899</name>
</gene>
<keyword evidence="2" id="KW-0012">Acyltransferase</keyword>
<evidence type="ECO:0000256" key="3">
    <source>
        <dbReference type="SAM" id="MobiDB-lite"/>
    </source>
</evidence>
<evidence type="ECO:0000259" key="4">
    <source>
        <dbReference type="SMART" id="SM00563"/>
    </source>
</evidence>
<dbReference type="GO" id="GO:0006654">
    <property type="term" value="P:phosphatidic acid biosynthetic process"/>
    <property type="evidence" value="ECO:0007669"/>
    <property type="project" value="TreeGrafter"/>
</dbReference>
<dbReference type="SMART" id="SM00563">
    <property type="entry name" value="PlsC"/>
    <property type="match status" value="1"/>
</dbReference>
<reference evidence="5" key="1">
    <citation type="submission" date="2020-05" db="EMBL/GenBank/DDBJ databases">
        <authorList>
            <person name="Chiriac C."/>
            <person name="Salcher M."/>
            <person name="Ghai R."/>
            <person name="Kavagutti S V."/>
        </authorList>
    </citation>
    <scope>NUCLEOTIDE SEQUENCE</scope>
</reference>
<evidence type="ECO:0000313" key="5">
    <source>
        <dbReference type="EMBL" id="CAB4608061.1"/>
    </source>
</evidence>
<dbReference type="PANTHER" id="PTHR10434:SF11">
    <property type="entry name" value="1-ACYL-SN-GLYCEROL-3-PHOSPHATE ACYLTRANSFERASE"/>
    <property type="match status" value="1"/>
</dbReference>
<organism evidence="5">
    <name type="scientific">freshwater metagenome</name>
    <dbReference type="NCBI Taxonomy" id="449393"/>
    <lineage>
        <taxon>unclassified sequences</taxon>
        <taxon>metagenomes</taxon>
        <taxon>ecological metagenomes</taxon>
    </lineage>
</organism>
<feature type="compositionally biased region" description="Basic residues" evidence="3">
    <location>
        <begin position="323"/>
        <end position="334"/>
    </location>
</feature>
<evidence type="ECO:0000256" key="1">
    <source>
        <dbReference type="ARBA" id="ARBA00022679"/>
    </source>
</evidence>
<protein>
    <submittedName>
        <fullName evidence="5">Unannotated protein</fullName>
    </submittedName>
</protein>
<evidence type="ECO:0000256" key="2">
    <source>
        <dbReference type="ARBA" id="ARBA00023315"/>
    </source>
</evidence>
<name>A0A6J6H381_9ZZZZ</name>
<dbReference type="InterPro" id="IPR002123">
    <property type="entry name" value="Plipid/glycerol_acylTrfase"/>
</dbReference>
<dbReference type="EMBL" id="CAEZUP010000031">
    <property type="protein sequence ID" value="CAB4608061.1"/>
    <property type="molecule type" value="Genomic_DNA"/>
</dbReference>
<feature type="domain" description="Phospholipid/glycerol acyltransferase" evidence="4">
    <location>
        <begin position="117"/>
        <end position="235"/>
    </location>
</feature>
<dbReference type="CDD" id="cd07989">
    <property type="entry name" value="LPLAT_AGPAT-like"/>
    <property type="match status" value="1"/>
</dbReference>
<keyword evidence="1" id="KW-0808">Transferase</keyword>
<dbReference type="AlphaFoldDB" id="A0A6J6H381"/>